<feature type="coiled-coil region" evidence="1">
    <location>
        <begin position="4"/>
        <end position="38"/>
    </location>
</feature>
<dbReference type="AlphaFoldDB" id="X1DP68"/>
<organism evidence="2">
    <name type="scientific">marine sediment metagenome</name>
    <dbReference type="NCBI Taxonomy" id="412755"/>
    <lineage>
        <taxon>unclassified sequences</taxon>
        <taxon>metagenomes</taxon>
        <taxon>ecological metagenomes</taxon>
    </lineage>
</organism>
<gene>
    <name evidence="2" type="ORF">S01H4_62520</name>
</gene>
<evidence type="ECO:0000313" key="2">
    <source>
        <dbReference type="EMBL" id="GAH06794.1"/>
    </source>
</evidence>
<evidence type="ECO:0000256" key="1">
    <source>
        <dbReference type="SAM" id="Coils"/>
    </source>
</evidence>
<feature type="non-terminal residue" evidence="2">
    <location>
        <position position="73"/>
    </location>
</feature>
<keyword evidence="1" id="KW-0175">Coiled coil</keyword>
<sequence>MKRAEGYANEIDSLKKEMSRLSSRLKKLREQKKSAEKYLYNYMQSTGIDKINKITIKSITPKEKAIRKKKNDK</sequence>
<comment type="caution">
    <text evidence="2">The sequence shown here is derived from an EMBL/GenBank/DDBJ whole genome shotgun (WGS) entry which is preliminary data.</text>
</comment>
<name>X1DP68_9ZZZZ</name>
<protein>
    <submittedName>
        <fullName evidence="2">Uncharacterized protein</fullName>
    </submittedName>
</protein>
<accession>X1DP68</accession>
<reference evidence="2" key="1">
    <citation type="journal article" date="2014" name="Front. Microbiol.">
        <title>High frequency of phylogenetically diverse reductive dehalogenase-homologous genes in deep subseafloor sedimentary metagenomes.</title>
        <authorList>
            <person name="Kawai M."/>
            <person name="Futagami T."/>
            <person name="Toyoda A."/>
            <person name="Takaki Y."/>
            <person name="Nishi S."/>
            <person name="Hori S."/>
            <person name="Arai W."/>
            <person name="Tsubouchi T."/>
            <person name="Morono Y."/>
            <person name="Uchiyama I."/>
            <person name="Ito T."/>
            <person name="Fujiyama A."/>
            <person name="Inagaki F."/>
            <person name="Takami H."/>
        </authorList>
    </citation>
    <scope>NUCLEOTIDE SEQUENCE</scope>
    <source>
        <strain evidence="2">Expedition CK06-06</strain>
    </source>
</reference>
<dbReference type="EMBL" id="BART01037338">
    <property type="protein sequence ID" value="GAH06794.1"/>
    <property type="molecule type" value="Genomic_DNA"/>
</dbReference>
<proteinExistence type="predicted"/>